<evidence type="ECO:0000256" key="1">
    <source>
        <dbReference type="SAM" id="Phobius"/>
    </source>
</evidence>
<reference evidence="2" key="1">
    <citation type="submission" date="2021-03" db="EMBL/GenBank/DDBJ databases">
        <title>Comparative genomics and phylogenomic investigation of the class Geoglossomycetes provide insights into ecological specialization and systematics.</title>
        <authorList>
            <person name="Melie T."/>
            <person name="Pirro S."/>
            <person name="Miller A.N."/>
            <person name="Quandt A."/>
        </authorList>
    </citation>
    <scope>NUCLEOTIDE SEQUENCE</scope>
    <source>
        <strain evidence="2">CAQ_001_2017</strain>
    </source>
</reference>
<feature type="transmembrane region" description="Helical" evidence="1">
    <location>
        <begin position="85"/>
        <end position="108"/>
    </location>
</feature>
<feature type="transmembrane region" description="Helical" evidence="1">
    <location>
        <begin position="311"/>
        <end position="332"/>
    </location>
</feature>
<evidence type="ECO:0000313" key="2">
    <source>
        <dbReference type="EMBL" id="KAH0548533.1"/>
    </source>
</evidence>
<gene>
    <name evidence="2" type="ORF">GP486_007923</name>
</gene>
<feature type="transmembrane region" description="Helical" evidence="1">
    <location>
        <begin position="285"/>
        <end position="305"/>
    </location>
</feature>
<keyword evidence="1" id="KW-0472">Membrane</keyword>
<feature type="transmembrane region" description="Helical" evidence="1">
    <location>
        <begin position="120"/>
        <end position="138"/>
    </location>
</feature>
<proteinExistence type="predicted"/>
<comment type="caution">
    <text evidence="2">The sequence shown here is derived from an EMBL/GenBank/DDBJ whole genome shotgun (WGS) entry which is preliminary data.</text>
</comment>
<sequence length="361" mass="39637">METLPLPPPSPPPPPPSSPTFLSRLRSRLVGLTSNCCLRVPLPRICQRLFVITSRNPLTLSYVLLIPPLTVIGTLPFAWRYGFTVYSEVIFLIVAAVALCQPAGSLLLDPATRPGRLYRLNPLVCVAETLVLIFRMAVLRRVDGSGLSWVAAARVLVHEREAVLATRELVEELADERKGFSYVEVRESLGFPPLRARGLDASASVSVIFIILLARACLADVAPGTRVFAMLYTASFAVLQGTILIATARELEPEEETEVEDELREYFLARSPDAPSPETRIDDGVLRFLLAILPCWLAGFIYMASLEGLDGAWALWVLVSTTILEIGCFALLRATRLGGWKSEAIHFIAVAVAYATTWSTM</sequence>
<organism evidence="2 3">
    <name type="scientific">Trichoglossum hirsutum</name>
    <dbReference type="NCBI Taxonomy" id="265104"/>
    <lineage>
        <taxon>Eukaryota</taxon>
        <taxon>Fungi</taxon>
        <taxon>Dikarya</taxon>
        <taxon>Ascomycota</taxon>
        <taxon>Pezizomycotina</taxon>
        <taxon>Geoglossomycetes</taxon>
        <taxon>Geoglossales</taxon>
        <taxon>Geoglossaceae</taxon>
        <taxon>Trichoglossum</taxon>
    </lineage>
</organism>
<keyword evidence="1" id="KW-1133">Transmembrane helix</keyword>
<evidence type="ECO:0000313" key="3">
    <source>
        <dbReference type="Proteomes" id="UP000750711"/>
    </source>
</evidence>
<name>A0A9P8IGT9_9PEZI</name>
<keyword evidence="1" id="KW-0812">Transmembrane</keyword>
<keyword evidence="3" id="KW-1185">Reference proteome</keyword>
<feature type="transmembrane region" description="Helical" evidence="1">
    <location>
        <begin position="58"/>
        <end position="79"/>
    </location>
</feature>
<feature type="transmembrane region" description="Helical" evidence="1">
    <location>
        <begin position="201"/>
        <end position="222"/>
    </location>
</feature>
<protein>
    <submittedName>
        <fullName evidence="2">Uncharacterized protein</fullName>
    </submittedName>
</protein>
<dbReference type="Proteomes" id="UP000750711">
    <property type="component" value="Unassembled WGS sequence"/>
</dbReference>
<dbReference type="AlphaFoldDB" id="A0A9P8IGT9"/>
<dbReference type="EMBL" id="JAGHQM010002564">
    <property type="protein sequence ID" value="KAH0548533.1"/>
    <property type="molecule type" value="Genomic_DNA"/>
</dbReference>
<accession>A0A9P8IGT9</accession>